<evidence type="ECO:0000313" key="2">
    <source>
        <dbReference type="Proteomes" id="UP001049518"/>
    </source>
</evidence>
<organism evidence="1 2">
    <name type="scientific">Actinomadura graeca</name>
    <dbReference type="NCBI Taxonomy" id="2750812"/>
    <lineage>
        <taxon>Bacteria</taxon>
        <taxon>Bacillati</taxon>
        <taxon>Actinomycetota</taxon>
        <taxon>Actinomycetes</taxon>
        <taxon>Streptosporangiales</taxon>
        <taxon>Thermomonosporaceae</taxon>
        <taxon>Actinomadura</taxon>
    </lineage>
</organism>
<dbReference type="InterPro" id="IPR021373">
    <property type="entry name" value="DUF2993"/>
</dbReference>
<accession>A0ABX8QZ49</accession>
<sequence>MRKVLLVLLLLVAGGLIAADRLGVRVAQNEIGKQVAAQYSLQERPDVTIHGIPFLTQAVGGEYDHIDVKIGDWTDQGITVTDVRVDMRGVKAPLADVTSGDASNVTARTATASAIVPYEAIQKRAPKQVKSIGPKGGDLEVGLTGSVLGVPLSGSAVVSVKPTAQGIAVTPLSVGSAGSAQMPVALVRRQLTWLVPVADLPVGTRISKIEPTAAGLRVSATASNVRLNDLERPQAK</sequence>
<evidence type="ECO:0000313" key="1">
    <source>
        <dbReference type="EMBL" id="QXJ23938.1"/>
    </source>
</evidence>
<name>A0ABX8QZ49_9ACTN</name>
<gene>
    <name evidence="1" type="ORF">AGRA3207_005172</name>
</gene>
<dbReference type="Pfam" id="PF11209">
    <property type="entry name" value="LmeA"/>
    <property type="match status" value="1"/>
</dbReference>
<dbReference type="Proteomes" id="UP001049518">
    <property type="component" value="Chromosome"/>
</dbReference>
<protein>
    <submittedName>
        <fullName evidence="1">DUF2993 domain-containing protein</fullName>
    </submittedName>
</protein>
<reference evidence="1" key="1">
    <citation type="submission" date="2020-07" db="EMBL/GenBank/DDBJ databases">
        <authorList>
            <person name="Tarantini F.S."/>
            <person name="Hong K.W."/>
            <person name="Chan K.G."/>
        </authorList>
    </citation>
    <scope>NUCLEOTIDE SEQUENCE</scope>
    <source>
        <strain evidence="1">32-07</strain>
    </source>
</reference>
<dbReference type="RefSeq" id="WP_231329626.1">
    <property type="nucleotide sequence ID" value="NZ_CP059572.1"/>
</dbReference>
<keyword evidence="2" id="KW-1185">Reference proteome</keyword>
<dbReference type="EMBL" id="CP059572">
    <property type="protein sequence ID" value="QXJ23938.1"/>
    <property type="molecule type" value="Genomic_DNA"/>
</dbReference>
<proteinExistence type="predicted"/>